<accession>A0AAV2ZZV0</accession>
<proteinExistence type="predicted"/>
<gene>
    <name evidence="1" type="ORF">GDO54_002439</name>
</gene>
<dbReference type="EMBL" id="DYDO01000010">
    <property type="protein sequence ID" value="DBA16912.1"/>
    <property type="molecule type" value="Genomic_DNA"/>
</dbReference>
<keyword evidence="2" id="KW-1185">Reference proteome</keyword>
<evidence type="ECO:0000313" key="2">
    <source>
        <dbReference type="Proteomes" id="UP001181693"/>
    </source>
</evidence>
<comment type="caution">
    <text evidence="1">The sequence shown here is derived from an EMBL/GenBank/DDBJ whole genome shotgun (WGS) entry which is preliminary data.</text>
</comment>
<sequence length="67" mass="7805">MERMTRLSIVLPKEIVLGKDVFTAMLFTFPGPYLQVGDPWKMELYKSTKAFCTERRFQSEENKDKAG</sequence>
<dbReference type="Proteomes" id="UP001181693">
    <property type="component" value="Unassembled WGS sequence"/>
</dbReference>
<name>A0AAV2ZZV0_PYXAD</name>
<organism evidence="1 2">
    <name type="scientific">Pyxicephalus adspersus</name>
    <name type="common">African bullfrog</name>
    <dbReference type="NCBI Taxonomy" id="30357"/>
    <lineage>
        <taxon>Eukaryota</taxon>
        <taxon>Metazoa</taxon>
        <taxon>Chordata</taxon>
        <taxon>Craniata</taxon>
        <taxon>Vertebrata</taxon>
        <taxon>Euteleostomi</taxon>
        <taxon>Amphibia</taxon>
        <taxon>Batrachia</taxon>
        <taxon>Anura</taxon>
        <taxon>Neobatrachia</taxon>
        <taxon>Ranoidea</taxon>
        <taxon>Pyxicephalidae</taxon>
        <taxon>Pyxicephalinae</taxon>
        <taxon>Pyxicephalus</taxon>
    </lineage>
</organism>
<reference evidence="1" key="1">
    <citation type="thesis" date="2020" institute="ProQuest LLC" country="789 East Eisenhower Parkway, Ann Arbor, MI, USA">
        <title>Comparative Genomics and Chromosome Evolution.</title>
        <authorList>
            <person name="Mudd A.B."/>
        </authorList>
    </citation>
    <scope>NUCLEOTIDE SEQUENCE</scope>
    <source>
        <strain evidence="1">1538</strain>
        <tissue evidence="1">Blood</tissue>
    </source>
</reference>
<protein>
    <submittedName>
        <fullName evidence="1">Uncharacterized protein</fullName>
    </submittedName>
</protein>
<evidence type="ECO:0000313" key="1">
    <source>
        <dbReference type="EMBL" id="DBA16912.1"/>
    </source>
</evidence>
<dbReference type="AlphaFoldDB" id="A0AAV2ZZV0"/>